<dbReference type="STRING" id="1742358.GCA_001439605_04985"/>
<dbReference type="PANTHER" id="PTHR34796:SF1">
    <property type="entry name" value="EXPRESSED PROTEIN"/>
    <property type="match status" value="1"/>
</dbReference>
<dbReference type="InterPro" id="IPR005500">
    <property type="entry name" value="DUF309"/>
</dbReference>
<dbReference type="PANTHER" id="PTHR34796">
    <property type="entry name" value="EXPRESSED PROTEIN"/>
    <property type="match status" value="1"/>
</dbReference>
<comment type="caution">
    <text evidence="1">The sequence shown here is derived from an EMBL/GenBank/DDBJ whole genome shotgun (WGS) entry which is preliminary data.</text>
</comment>
<dbReference type="RefSeq" id="WP_057764275.1">
    <property type="nucleotide sequence ID" value="NZ_CP183326.1"/>
</dbReference>
<dbReference type="EMBL" id="SJTH01000004">
    <property type="protein sequence ID" value="TCJ05563.1"/>
    <property type="molecule type" value="Genomic_DNA"/>
</dbReference>
<organism evidence="1 2">
    <name type="scientific">Cytobacillus praedii</name>
    <dbReference type="NCBI Taxonomy" id="1742358"/>
    <lineage>
        <taxon>Bacteria</taxon>
        <taxon>Bacillati</taxon>
        <taxon>Bacillota</taxon>
        <taxon>Bacilli</taxon>
        <taxon>Bacillales</taxon>
        <taxon>Bacillaceae</taxon>
        <taxon>Cytobacillus</taxon>
    </lineage>
</organism>
<evidence type="ECO:0000313" key="2">
    <source>
        <dbReference type="Proteomes" id="UP000293846"/>
    </source>
</evidence>
<name>A0A4R1B3L1_9BACI</name>
<reference evidence="1 2" key="1">
    <citation type="submission" date="2019-03" db="EMBL/GenBank/DDBJ databases">
        <authorList>
            <person name="Jensen L."/>
            <person name="Storgaard J."/>
            <person name="Sulaj E."/>
            <person name="Schramm A."/>
            <person name="Marshall I.P.G."/>
        </authorList>
    </citation>
    <scope>NUCLEOTIDE SEQUENCE [LARGE SCALE GENOMIC DNA]</scope>
    <source>
        <strain evidence="1 2">2017H2G3</strain>
    </source>
</reference>
<accession>A0A4R1B3L1</accession>
<protein>
    <submittedName>
        <fullName evidence="1">DUF309 domain-containing protein</fullName>
    </submittedName>
</protein>
<keyword evidence="2" id="KW-1185">Reference proteome</keyword>
<dbReference type="Pfam" id="PF03745">
    <property type="entry name" value="DUF309"/>
    <property type="match status" value="1"/>
</dbReference>
<dbReference type="Gene3D" id="1.10.3450.10">
    <property type="entry name" value="TTHA0068-like"/>
    <property type="match status" value="1"/>
</dbReference>
<dbReference type="Proteomes" id="UP000293846">
    <property type="component" value="Unassembled WGS sequence"/>
</dbReference>
<dbReference type="OrthoDB" id="165483at2"/>
<proteinExistence type="predicted"/>
<dbReference type="InterPro" id="IPR023203">
    <property type="entry name" value="TTHA0068_sf"/>
</dbReference>
<sequence>MYPRAYIEFLMHFHGDRDYFECHEVLEEYWKEVDPNNKQSIWVGLILLAVSNYHQRRENFLGAKKTIDKSIAILNNQKNKLLHLGIDAEKFLNDLILRQQAIAIEKPYSSYTIPLTDPMLIESCKAGCSDLGFIWGSASDLNNSKLVHRHSARDRSNVIQERLDALKRNARFIQKHTEKGSE</sequence>
<gene>
    <name evidence="1" type="ORF">E0Y62_05305</name>
</gene>
<dbReference type="SUPFAM" id="SSF140663">
    <property type="entry name" value="TTHA0068-like"/>
    <property type="match status" value="1"/>
</dbReference>
<dbReference type="AlphaFoldDB" id="A0A4R1B3L1"/>
<evidence type="ECO:0000313" key="1">
    <source>
        <dbReference type="EMBL" id="TCJ05563.1"/>
    </source>
</evidence>